<accession>A0A060HEX3</accession>
<sequence>MIKGLKATVLLALHAVYLGIRKQDDVSFIILKN</sequence>
<proteinExistence type="predicted"/>
<reference evidence="1 2" key="1">
    <citation type="submission" date="2013-08" db="EMBL/GenBank/DDBJ databases">
        <authorList>
            <person name="Stouthamer R."/>
            <person name="Nunney L."/>
        </authorList>
    </citation>
    <scope>NUCLEOTIDE SEQUENCE [LARGE SCALE GENOMIC DNA]</scope>
    <source>
        <strain evidence="2">ann-1</strain>
    </source>
</reference>
<dbReference type="AlphaFoldDB" id="A0A060HEX3"/>
<organism evidence="1 2">
    <name type="scientific">Xylella fastidiosa subsp. sandyi Ann-1</name>
    <dbReference type="NCBI Taxonomy" id="155920"/>
    <lineage>
        <taxon>Bacteria</taxon>
        <taxon>Pseudomonadati</taxon>
        <taxon>Pseudomonadota</taxon>
        <taxon>Gammaproteobacteria</taxon>
        <taxon>Lysobacterales</taxon>
        <taxon>Lysobacteraceae</taxon>
        <taxon>Xylella</taxon>
    </lineage>
</organism>
<dbReference type="PATRIC" id="fig|155920.8.peg.2252"/>
<protein>
    <submittedName>
        <fullName evidence="1">Uncharacterized protein</fullName>
    </submittedName>
</protein>
<dbReference type="EMBL" id="CP006696">
    <property type="protein sequence ID" value="AIC11472.1"/>
    <property type="molecule type" value="Genomic_DNA"/>
</dbReference>
<dbReference type="Proteomes" id="UP000027215">
    <property type="component" value="Chromosome"/>
</dbReference>
<gene>
    <name evidence="1" type="ORF">D934_09650</name>
</gene>
<evidence type="ECO:0000313" key="2">
    <source>
        <dbReference type="Proteomes" id="UP000027215"/>
    </source>
</evidence>
<evidence type="ECO:0000313" key="1">
    <source>
        <dbReference type="EMBL" id="AIC11472.1"/>
    </source>
</evidence>
<name>A0A060HEX3_XYLFS</name>
<dbReference type="HOGENOM" id="CLU_3384490_0_0_6"/>
<dbReference type="KEGG" id="xfs:D934_09650"/>